<gene>
    <name evidence="6" type="ORF">DFQ27_004303</name>
</gene>
<evidence type="ECO:0008006" key="8">
    <source>
        <dbReference type="Google" id="ProtNLM"/>
    </source>
</evidence>
<feature type="region of interest" description="Disordered" evidence="2">
    <location>
        <begin position="702"/>
        <end position="743"/>
    </location>
</feature>
<keyword evidence="7" id="KW-1185">Reference proteome</keyword>
<dbReference type="SMART" id="SM00324">
    <property type="entry name" value="RhoGAP"/>
    <property type="match status" value="1"/>
</dbReference>
<dbReference type="GO" id="GO:0007264">
    <property type="term" value="P:small GTPase-mediated signal transduction"/>
    <property type="evidence" value="ECO:0007669"/>
    <property type="project" value="TreeGrafter"/>
</dbReference>
<evidence type="ECO:0000313" key="6">
    <source>
        <dbReference type="EMBL" id="KAG0269241.1"/>
    </source>
</evidence>
<dbReference type="GO" id="GO:0005886">
    <property type="term" value="C:plasma membrane"/>
    <property type="evidence" value="ECO:0007669"/>
    <property type="project" value="TreeGrafter"/>
</dbReference>
<dbReference type="SUPFAM" id="SSF103657">
    <property type="entry name" value="BAR/IMD domain-like"/>
    <property type="match status" value="1"/>
</dbReference>
<dbReference type="Pfam" id="PF00610">
    <property type="entry name" value="DEP"/>
    <property type="match status" value="1"/>
</dbReference>
<dbReference type="PROSITE" id="PS50186">
    <property type="entry name" value="DEP"/>
    <property type="match status" value="1"/>
</dbReference>
<dbReference type="PROSITE" id="PS51741">
    <property type="entry name" value="F_BAR"/>
    <property type="match status" value="1"/>
</dbReference>
<dbReference type="InterPro" id="IPR031160">
    <property type="entry name" value="F_BAR_dom"/>
</dbReference>
<comment type="caution">
    <text evidence="6">The sequence shown here is derived from an EMBL/GenBank/DDBJ whole genome shotgun (WGS) entry which is preliminary data.</text>
</comment>
<feature type="compositionally biased region" description="Low complexity" evidence="2">
    <location>
        <begin position="702"/>
        <end position="729"/>
    </location>
</feature>
<feature type="domain" description="F-BAR" evidence="5">
    <location>
        <begin position="5"/>
        <end position="386"/>
    </location>
</feature>
<dbReference type="AlphaFoldDB" id="A0A9P6UCC0"/>
<dbReference type="OrthoDB" id="2155291at2759"/>
<evidence type="ECO:0000259" key="3">
    <source>
        <dbReference type="PROSITE" id="PS50186"/>
    </source>
</evidence>
<evidence type="ECO:0000256" key="1">
    <source>
        <dbReference type="PROSITE-ProRule" id="PRU01077"/>
    </source>
</evidence>
<dbReference type="GO" id="GO:0005737">
    <property type="term" value="C:cytoplasm"/>
    <property type="evidence" value="ECO:0007669"/>
    <property type="project" value="TreeGrafter"/>
</dbReference>
<feature type="compositionally biased region" description="Polar residues" evidence="2">
    <location>
        <begin position="985"/>
        <end position="996"/>
    </location>
</feature>
<dbReference type="Gene3D" id="1.10.555.10">
    <property type="entry name" value="Rho GTPase activation protein"/>
    <property type="match status" value="1"/>
</dbReference>
<feature type="domain" description="DEP" evidence="3">
    <location>
        <begin position="221"/>
        <end position="282"/>
    </location>
</feature>
<dbReference type="PROSITE" id="PS50238">
    <property type="entry name" value="RHOGAP"/>
    <property type="match status" value="1"/>
</dbReference>
<keyword evidence="1" id="KW-0175">Coiled coil</keyword>
<dbReference type="Gene3D" id="1.10.10.10">
    <property type="entry name" value="Winged helix-like DNA-binding domain superfamily/Winged helix DNA-binding domain"/>
    <property type="match status" value="1"/>
</dbReference>
<evidence type="ECO:0000313" key="7">
    <source>
        <dbReference type="Proteomes" id="UP000807716"/>
    </source>
</evidence>
<protein>
    <recommendedName>
        <fullName evidence="8">Rho-GTPase-activating protein 8</fullName>
    </recommendedName>
</protein>
<accession>A0A9P6UCC0</accession>
<dbReference type="InterPro" id="IPR036390">
    <property type="entry name" value="WH_DNA-bd_sf"/>
</dbReference>
<feature type="domain" description="Rho-GAP" evidence="4">
    <location>
        <begin position="421"/>
        <end position="621"/>
    </location>
</feature>
<dbReference type="SMART" id="SM00055">
    <property type="entry name" value="FCH"/>
    <property type="match status" value="1"/>
</dbReference>
<dbReference type="EMBL" id="JAAAJB010000030">
    <property type="protein sequence ID" value="KAG0269241.1"/>
    <property type="molecule type" value="Genomic_DNA"/>
</dbReference>
<feature type="region of interest" description="Disordered" evidence="2">
    <location>
        <begin position="766"/>
        <end position="996"/>
    </location>
</feature>
<feature type="compositionally biased region" description="Low complexity" evidence="2">
    <location>
        <begin position="795"/>
        <end position="824"/>
    </location>
</feature>
<sequence>MAGALHFRDTFWCSSKGSYANGIHVLHQKMAQSQRESDEILSFLRDRIACEQTYGDRLIEIGSRRLKLDGFLRDDGASLRKTFESLRHESIELGKGHRTLATNIQEMVLNPLLKTSNESRTLSELSRDEIEAKMKLFDKHLYDLDKARAAYVAKCNAADQAELEAQRLAQEQHVATQPHMDDARRHEFASQRFTIQELSAFLTRMRREIPSQDVRVPIFGTYTGCCSGNAIVHWITQNTKAKTVEEGEHIGQSLADEGFLRLIGQYGNKFVGSPAHFYQWRDQMFELLEANDEEDLSLVKRTKQEAEKADQSYLEAVKRADSTRMQLEVGLIGHMDLLERLELDRINTIKTAFLNFAAIFSNTISITQSVADHLMLFQEVLRPSQDVLYVIEQYRTGAFVPMPILYENFYHGTGLDQVFGVNLDKHCNFTRKKVPQIVAKCLTRIKKSSAALSNEHKLSVWTQEVPLAEIHVLRNKINSGGKITQKLLRLFDVSTVVGVLRLYFMELPGSLINPDEYETVKVIYSSVSDDVEDGKNDARISSVRNLLALQSSARFYTLFEFVKSVNSLIKETNADEAFASTMAQRWGPVILRPLEETAVTMHDKHPPRLLRDLLKMTHTIFEPIRMSREEGNLSRSVTTRQPANLKGRKGAIRASRDGKGGIGFGGVEVLSQGAAAAGAGMVGMRVNGVVVGGGGPGVAGTTSAAPAGAPGAAAAGTSAGAPAADNANGAGVGQGTPAKLQRRLGPSRYALARGISAPEMFSQVPAMKKKADAAKANGEGGGGGGESGANGETGGASTTPAASSSGMGLGLLTTKGGLLPPAGGDRSMRSPLRQSIVPEATAEEEEDEEDGKKSPTGSPVATTTTTTTGEEVEERVSPSTAESTVSTTVEEEEAAGANAVVETPSVNVVSEQQQQQHVAQPSEDTLAPSSEGSQEQAEGVVAEDEEMKALTEGLEPSASKKLERRSRVRQSRNVGSSDALVANLTPEQMLQNLQNE</sequence>
<organism evidence="6 7">
    <name type="scientific">Actinomortierella ambigua</name>
    <dbReference type="NCBI Taxonomy" id="1343610"/>
    <lineage>
        <taxon>Eukaryota</taxon>
        <taxon>Fungi</taxon>
        <taxon>Fungi incertae sedis</taxon>
        <taxon>Mucoromycota</taxon>
        <taxon>Mortierellomycotina</taxon>
        <taxon>Mortierellomycetes</taxon>
        <taxon>Mortierellales</taxon>
        <taxon>Mortierellaceae</taxon>
        <taxon>Actinomortierella</taxon>
    </lineage>
</organism>
<dbReference type="GO" id="GO:0005096">
    <property type="term" value="F:GTPase activator activity"/>
    <property type="evidence" value="ECO:0007669"/>
    <property type="project" value="TreeGrafter"/>
</dbReference>
<dbReference type="InterPro" id="IPR000198">
    <property type="entry name" value="RhoGAP_dom"/>
</dbReference>
<dbReference type="InterPro" id="IPR036388">
    <property type="entry name" value="WH-like_DNA-bd_sf"/>
</dbReference>
<dbReference type="PANTHER" id="PTHR23065">
    <property type="entry name" value="PROLINE-SERINE-THREONINE PHOSPHATASE INTERACTING PROTEIN 1"/>
    <property type="match status" value="1"/>
</dbReference>
<name>A0A9P6UCC0_9FUNG</name>
<dbReference type="InterPro" id="IPR000591">
    <property type="entry name" value="DEP_dom"/>
</dbReference>
<evidence type="ECO:0000256" key="2">
    <source>
        <dbReference type="SAM" id="MobiDB-lite"/>
    </source>
</evidence>
<dbReference type="SUPFAM" id="SSF46785">
    <property type="entry name" value="Winged helix' DNA-binding domain"/>
    <property type="match status" value="1"/>
</dbReference>
<dbReference type="InterPro" id="IPR027267">
    <property type="entry name" value="AH/BAR_dom_sf"/>
</dbReference>
<reference evidence="6" key="1">
    <citation type="journal article" date="2020" name="Fungal Divers.">
        <title>Resolving the Mortierellaceae phylogeny through synthesis of multi-gene phylogenetics and phylogenomics.</title>
        <authorList>
            <person name="Vandepol N."/>
            <person name="Liber J."/>
            <person name="Desiro A."/>
            <person name="Na H."/>
            <person name="Kennedy M."/>
            <person name="Barry K."/>
            <person name="Grigoriev I.V."/>
            <person name="Miller A.N."/>
            <person name="O'Donnell K."/>
            <person name="Stajich J.E."/>
            <person name="Bonito G."/>
        </authorList>
    </citation>
    <scope>NUCLEOTIDE SEQUENCE</scope>
    <source>
        <strain evidence="6">BC1065</strain>
    </source>
</reference>
<dbReference type="GO" id="GO:0007010">
    <property type="term" value="P:cytoskeleton organization"/>
    <property type="evidence" value="ECO:0007669"/>
    <property type="project" value="TreeGrafter"/>
</dbReference>
<dbReference type="Pfam" id="PF00620">
    <property type="entry name" value="RhoGAP"/>
    <property type="match status" value="1"/>
</dbReference>
<dbReference type="InterPro" id="IPR001060">
    <property type="entry name" value="FCH_dom"/>
</dbReference>
<dbReference type="Gene3D" id="1.20.1270.60">
    <property type="entry name" value="Arfaptin homology (AH) domain/BAR domain"/>
    <property type="match status" value="2"/>
</dbReference>
<dbReference type="Proteomes" id="UP000807716">
    <property type="component" value="Unassembled WGS sequence"/>
</dbReference>
<evidence type="ECO:0000259" key="5">
    <source>
        <dbReference type="PROSITE" id="PS51741"/>
    </source>
</evidence>
<feature type="compositionally biased region" description="Low complexity" evidence="2">
    <location>
        <begin position="877"/>
        <end position="888"/>
    </location>
</feature>
<evidence type="ECO:0000259" key="4">
    <source>
        <dbReference type="PROSITE" id="PS50238"/>
    </source>
</evidence>
<dbReference type="PANTHER" id="PTHR23065:SF17">
    <property type="entry name" value="RHO-GTPASE-ACTIVATING PROTEIN RGD2"/>
    <property type="match status" value="1"/>
</dbReference>
<dbReference type="Pfam" id="PF00611">
    <property type="entry name" value="FCH"/>
    <property type="match status" value="1"/>
</dbReference>
<dbReference type="SUPFAM" id="SSF48350">
    <property type="entry name" value="GTPase activation domain, GAP"/>
    <property type="match status" value="1"/>
</dbReference>
<dbReference type="SMART" id="SM00049">
    <property type="entry name" value="DEP"/>
    <property type="match status" value="1"/>
</dbReference>
<dbReference type="GO" id="GO:0000935">
    <property type="term" value="C:division septum"/>
    <property type="evidence" value="ECO:0007669"/>
    <property type="project" value="TreeGrafter"/>
</dbReference>
<feature type="compositionally biased region" description="Polar residues" evidence="2">
    <location>
        <begin position="904"/>
        <end position="936"/>
    </location>
</feature>
<dbReference type="InterPro" id="IPR008936">
    <property type="entry name" value="Rho_GTPase_activation_prot"/>
</dbReference>
<proteinExistence type="predicted"/>
<feature type="compositionally biased region" description="Gly residues" evidence="2">
    <location>
        <begin position="778"/>
        <end position="794"/>
    </location>
</feature>